<dbReference type="RefSeq" id="WP_191683940.1">
    <property type="nucleotide sequence ID" value="NZ_JACSQW010000004.1"/>
</dbReference>
<comment type="caution">
    <text evidence="1">The sequence shown here is derived from an EMBL/GenBank/DDBJ whole genome shotgun (WGS) entry which is preliminary data.</text>
</comment>
<dbReference type="EMBL" id="JACSQW010000004">
    <property type="protein sequence ID" value="MBD7894567.1"/>
    <property type="molecule type" value="Genomic_DNA"/>
</dbReference>
<organism evidence="1 2">
    <name type="scientific">Limosilactobacillus avistercoris</name>
    <dbReference type="NCBI Taxonomy" id="2762243"/>
    <lineage>
        <taxon>Bacteria</taxon>
        <taxon>Bacillati</taxon>
        <taxon>Bacillota</taxon>
        <taxon>Bacilli</taxon>
        <taxon>Lactobacillales</taxon>
        <taxon>Lactobacillaceae</taxon>
        <taxon>Limosilactobacillus</taxon>
    </lineage>
</organism>
<evidence type="ECO:0000313" key="1">
    <source>
        <dbReference type="EMBL" id="MBD7894567.1"/>
    </source>
</evidence>
<evidence type="ECO:0000313" key="2">
    <source>
        <dbReference type="Proteomes" id="UP000616837"/>
    </source>
</evidence>
<keyword evidence="2" id="KW-1185">Reference proteome</keyword>
<accession>A0ABR8PB94</accession>
<reference evidence="1 2" key="1">
    <citation type="submission" date="2020-08" db="EMBL/GenBank/DDBJ databases">
        <title>A Genomic Blueprint of the Chicken Gut Microbiome.</title>
        <authorList>
            <person name="Gilroy R."/>
            <person name="Ravi A."/>
            <person name="Getino M."/>
            <person name="Pursley I."/>
            <person name="Horton D.L."/>
            <person name="Alikhan N.-F."/>
            <person name="Baker D."/>
            <person name="Gharbi K."/>
            <person name="Hall N."/>
            <person name="Watson M."/>
            <person name="Adriaenssens E.M."/>
            <person name="Foster-Nyarko E."/>
            <person name="Jarju S."/>
            <person name="Secka A."/>
            <person name="Antonio M."/>
            <person name="Oren A."/>
            <person name="Chaudhuri R."/>
            <person name="La Ragione R.M."/>
            <person name="Hildebrand F."/>
            <person name="Pallen M.J."/>
        </authorList>
    </citation>
    <scope>NUCLEOTIDE SEQUENCE [LARGE SCALE GENOMIC DNA]</scope>
    <source>
        <strain evidence="1 2">Sa3CUN2</strain>
    </source>
</reference>
<dbReference type="Proteomes" id="UP000616837">
    <property type="component" value="Unassembled WGS sequence"/>
</dbReference>
<proteinExistence type="predicted"/>
<gene>
    <name evidence="1" type="ORF">H9564_02320</name>
</gene>
<name>A0ABR8PB94_9LACO</name>
<sequence>MLYSQAVKALKEQTPVYCMGRKYRIKDNQIRSHYHVFVIEPIGPRAEQYETVKVSADSLEFSPE</sequence>
<protein>
    <submittedName>
        <fullName evidence="1">Uncharacterized protein</fullName>
    </submittedName>
</protein>